<keyword evidence="3" id="KW-0274">FAD</keyword>
<dbReference type="PRINTS" id="PR00420">
    <property type="entry name" value="RNGMNOXGNASE"/>
</dbReference>
<evidence type="ECO:0000313" key="6">
    <source>
        <dbReference type="EMBL" id="MEV0972430.1"/>
    </source>
</evidence>
<evidence type="ECO:0000256" key="2">
    <source>
        <dbReference type="ARBA" id="ARBA00022630"/>
    </source>
</evidence>
<evidence type="ECO:0000256" key="1">
    <source>
        <dbReference type="ARBA" id="ARBA00001974"/>
    </source>
</evidence>
<organism evidence="6 7">
    <name type="scientific">Microtetraspora glauca</name>
    <dbReference type="NCBI Taxonomy" id="1996"/>
    <lineage>
        <taxon>Bacteria</taxon>
        <taxon>Bacillati</taxon>
        <taxon>Actinomycetota</taxon>
        <taxon>Actinomycetes</taxon>
        <taxon>Streptosporangiales</taxon>
        <taxon>Streptosporangiaceae</taxon>
        <taxon>Microtetraspora</taxon>
    </lineage>
</organism>
<name>A0ABV3GLC3_MICGL</name>
<dbReference type="GO" id="GO:0016491">
    <property type="term" value="F:oxidoreductase activity"/>
    <property type="evidence" value="ECO:0007669"/>
    <property type="project" value="UniProtKB-KW"/>
</dbReference>
<keyword evidence="4 6" id="KW-0560">Oxidoreductase</keyword>
<dbReference type="Proteomes" id="UP001551675">
    <property type="component" value="Unassembled WGS sequence"/>
</dbReference>
<dbReference type="EC" id="1.-.-.-" evidence="6"/>
<evidence type="ECO:0000256" key="3">
    <source>
        <dbReference type="ARBA" id="ARBA00022827"/>
    </source>
</evidence>
<dbReference type="EMBL" id="JBFALK010000016">
    <property type="protein sequence ID" value="MEV0972430.1"/>
    <property type="molecule type" value="Genomic_DNA"/>
</dbReference>
<dbReference type="RefSeq" id="WP_358137536.1">
    <property type="nucleotide sequence ID" value="NZ_JBFALK010000016.1"/>
</dbReference>
<feature type="domain" description="FAD dependent oxidoreductase" evidence="5">
    <location>
        <begin position="7"/>
        <end position="380"/>
    </location>
</feature>
<dbReference type="InterPro" id="IPR006076">
    <property type="entry name" value="FAD-dep_OxRdtase"/>
</dbReference>
<gene>
    <name evidence="6" type="ORF">AB0I59_27830</name>
</gene>
<protein>
    <submittedName>
        <fullName evidence="6">FAD-dependent oxidoreductase</fullName>
        <ecNumber evidence="6">1.-.-.-</ecNumber>
    </submittedName>
</protein>
<accession>A0ABV3GLC3</accession>
<evidence type="ECO:0000259" key="5">
    <source>
        <dbReference type="Pfam" id="PF01266"/>
    </source>
</evidence>
<dbReference type="PANTHER" id="PTHR10961:SF10">
    <property type="entry name" value="FAD DEPENDENT OXIDOREDUCTASE DOMAIN-CONTAINING PROTEIN"/>
    <property type="match status" value="1"/>
</dbReference>
<dbReference type="InterPro" id="IPR045170">
    <property type="entry name" value="MTOX"/>
</dbReference>
<evidence type="ECO:0000313" key="7">
    <source>
        <dbReference type="Proteomes" id="UP001551675"/>
    </source>
</evidence>
<dbReference type="SUPFAM" id="SSF51905">
    <property type="entry name" value="FAD/NAD(P)-binding domain"/>
    <property type="match status" value="1"/>
</dbReference>
<proteinExistence type="predicted"/>
<dbReference type="Gene3D" id="3.50.50.60">
    <property type="entry name" value="FAD/NAD(P)-binding domain"/>
    <property type="match status" value="1"/>
</dbReference>
<keyword evidence="2" id="KW-0285">Flavoprotein</keyword>
<dbReference type="Gene3D" id="3.30.9.10">
    <property type="entry name" value="D-Amino Acid Oxidase, subunit A, domain 2"/>
    <property type="match status" value="1"/>
</dbReference>
<comment type="caution">
    <text evidence="6">The sequence shown here is derived from an EMBL/GenBank/DDBJ whole genome shotgun (WGS) entry which is preliminary data.</text>
</comment>
<dbReference type="Pfam" id="PF01266">
    <property type="entry name" value="DAO"/>
    <property type="match status" value="1"/>
</dbReference>
<sequence>MRQDRFDTIVVGAGPIGAATSRHLAEQGADVLVVGPAEPAGFADHTGVWAGHYDQGRLAHVLEFPLVAGILGNRSRRRFAALQERTGIEFALPVESVTVMPGGPLRDQGGTWFDLDRLKANADDLNVEVHRLDEAELRRQYPDLRFEPAHAALVQRDALIVNPRALTRAELAAACAAGARLVRDEIVSVRDVGGGADVTSRSGATWSARSVVLATGAASNVTGLLPRPLAMDTFGATVVLVEVAGPTAVRLPALMYMKVRGSKALYGGIVMQPLLYPDGKWYVKCAGSSVLDTPLRSAEDIARWVRTGGRQDDLAEALALLTELVPGKEFGPARTRPCLVSANHSGAPYIDHVDENIVIAVEGERGAMAADEIGRLAARLVADGQWTDSIPGQIFRARWAD</sequence>
<dbReference type="InterPro" id="IPR036188">
    <property type="entry name" value="FAD/NAD-bd_sf"/>
</dbReference>
<keyword evidence="7" id="KW-1185">Reference proteome</keyword>
<evidence type="ECO:0000256" key="4">
    <source>
        <dbReference type="ARBA" id="ARBA00023002"/>
    </source>
</evidence>
<comment type="cofactor">
    <cofactor evidence="1">
        <name>FAD</name>
        <dbReference type="ChEBI" id="CHEBI:57692"/>
    </cofactor>
</comment>
<dbReference type="PANTHER" id="PTHR10961">
    <property type="entry name" value="PEROXISOMAL SARCOSINE OXIDASE"/>
    <property type="match status" value="1"/>
</dbReference>
<reference evidence="6 7" key="1">
    <citation type="submission" date="2024-06" db="EMBL/GenBank/DDBJ databases">
        <title>The Natural Products Discovery Center: Release of the First 8490 Sequenced Strains for Exploring Actinobacteria Biosynthetic Diversity.</title>
        <authorList>
            <person name="Kalkreuter E."/>
            <person name="Kautsar S.A."/>
            <person name="Yang D."/>
            <person name="Bader C.D."/>
            <person name="Teijaro C.N."/>
            <person name="Fluegel L."/>
            <person name="Davis C.M."/>
            <person name="Simpson J.R."/>
            <person name="Lauterbach L."/>
            <person name="Steele A.D."/>
            <person name="Gui C."/>
            <person name="Meng S."/>
            <person name="Li G."/>
            <person name="Viehrig K."/>
            <person name="Ye F."/>
            <person name="Su P."/>
            <person name="Kiefer A.F."/>
            <person name="Nichols A."/>
            <person name="Cepeda A.J."/>
            <person name="Yan W."/>
            <person name="Fan B."/>
            <person name="Jiang Y."/>
            <person name="Adhikari A."/>
            <person name="Zheng C.-J."/>
            <person name="Schuster L."/>
            <person name="Cowan T.M."/>
            <person name="Smanski M.J."/>
            <person name="Chevrette M.G."/>
            <person name="De Carvalho L.P.S."/>
            <person name="Shen B."/>
        </authorList>
    </citation>
    <scope>NUCLEOTIDE SEQUENCE [LARGE SCALE GENOMIC DNA]</scope>
    <source>
        <strain evidence="6 7">NPDC050100</strain>
    </source>
</reference>